<gene>
    <name evidence="7" type="ORF">DR950_14405</name>
</gene>
<feature type="active site" evidence="5">
    <location>
        <position position="191"/>
    </location>
</feature>
<dbReference type="PIRSF" id="PIRSF000446">
    <property type="entry name" value="Mct"/>
    <property type="match status" value="1"/>
</dbReference>
<dbReference type="PANTHER" id="PTHR42681:SF1">
    <property type="entry name" value="MALONYL-COA-ACYL CARRIER PROTEIN TRANSACYLASE, MITOCHONDRIAL"/>
    <property type="match status" value="1"/>
</dbReference>
<dbReference type="InterPro" id="IPR001227">
    <property type="entry name" value="Ac_transferase_dom_sf"/>
</dbReference>
<dbReference type="SMART" id="SM00827">
    <property type="entry name" value="PKS_AT"/>
    <property type="match status" value="1"/>
</dbReference>
<evidence type="ECO:0000256" key="1">
    <source>
        <dbReference type="ARBA" id="ARBA00022679"/>
    </source>
</evidence>
<reference evidence="7 8" key="1">
    <citation type="submission" date="2018-08" db="EMBL/GenBank/DDBJ databases">
        <title>Diversity &amp; Physiological Properties of Lignin-Decomposing Actinobacteria from Soil.</title>
        <authorList>
            <person name="Roh S.G."/>
            <person name="Kim S.B."/>
        </authorList>
    </citation>
    <scope>NUCLEOTIDE SEQUENCE [LARGE SCALE GENOMIC DNA]</scope>
    <source>
        <strain evidence="7 8">MMS17-GH009</strain>
    </source>
</reference>
<evidence type="ECO:0000313" key="7">
    <source>
        <dbReference type="EMBL" id="RGD58812.1"/>
    </source>
</evidence>
<name>A0A372ZTL5_9ACTN</name>
<evidence type="ECO:0000259" key="6">
    <source>
        <dbReference type="SMART" id="SM00827"/>
    </source>
</evidence>
<dbReference type="Proteomes" id="UP000263377">
    <property type="component" value="Unassembled WGS sequence"/>
</dbReference>
<keyword evidence="8" id="KW-1185">Reference proteome</keyword>
<comment type="caution">
    <text evidence="7">The sequence shown here is derived from an EMBL/GenBank/DDBJ whole genome shotgun (WGS) entry which is preliminary data.</text>
</comment>
<dbReference type="InterPro" id="IPR016036">
    <property type="entry name" value="Malonyl_transacylase_ACP-bd"/>
</dbReference>
<evidence type="ECO:0000313" key="8">
    <source>
        <dbReference type="Proteomes" id="UP000263377"/>
    </source>
</evidence>
<dbReference type="GO" id="GO:0006633">
    <property type="term" value="P:fatty acid biosynthetic process"/>
    <property type="evidence" value="ECO:0007669"/>
    <property type="project" value="TreeGrafter"/>
</dbReference>
<evidence type="ECO:0000256" key="4">
    <source>
        <dbReference type="PIRNR" id="PIRNR000446"/>
    </source>
</evidence>
<dbReference type="InterPro" id="IPR016035">
    <property type="entry name" value="Acyl_Trfase/lysoPLipase"/>
</dbReference>
<comment type="similarity">
    <text evidence="4">Belongs to the fabD family.</text>
</comment>
<dbReference type="Gene3D" id="3.30.70.250">
    <property type="entry name" value="Malonyl-CoA ACP transacylase, ACP-binding"/>
    <property type="match status" value="1"/>
</dbReference>
<dbReference type="EMBL" id="QVIG01000001">
    <property type="protein sequence ID" value="RGD58812.1"/>
    <property type="molecule type" value="Genomic_DNA"/>
</dbReference>
<keyword evidence="1 4" id="KW-0808">Transferase</keyword>
<dbReference type="PANTHER" id="PTHR42681">
    <property type="entry name" value="MALONYL-COA-ACYL CARRIER PROTEIN TRANSACYLASE, MITOCHONDRIAL"/>
    <property type="match status" value="1"/>
</dbReference>
<organism evidence="7 8">
    <name type="scientific">Kitasatospora xanthocidica</name>
    <dbReference type="NCBI Taxonomy" id="83382"/>
    <lineage>
        <taxon>Bacteria</taxon>
        <taxon>Bacillati</taxon>
        <taxon>Actinomycetota</taxon>
        <taxon>Actinomycetes</taxon>
        <taxon>Kitasatosporales</taxon>
        <taxon>Streptomycetaceae</taxon>
        <taxon>Kitasatospora</taxon>
    </lineage>
</organism>
<dbReference type="InterPro" id="IPR050858">
    <property type="entry name" value="Mal-CoA-ACP_Trans/PKS_FabD"/>
</dbReference>
<sequence length="281" mass="30367">MFAMLFAGQGSQHKGMGAEVLERYPGLVGFASDLLGYDLATLCTKDPDGLLGRTEYTQPAIFVVNALHGFERTHREDRPADVYLGHSLGEYNALLAAGVFDFETGLRLVAKRGELMAAASDGGMAAVLDTPEERLLELLADHGIDGVDIAGLNTPSQLVIAATPPVLAAAVECLEENGIRVARLRVSAPFHSRYMEPARVRFAEFLTGFAFAAPRTPVVSNVTARPHRPEETARLLAEQLVAPVRWTDCVRSLLDRDDDVEFTEIGGTSLTRMVDKITSGA</sequence>
<evidence type="ECO:0000256" key="5">
    <source>
        <dbReference type="PIRSR" id="PIRSR000446-1"/>
    </source>
</evidence>
<evidence type="ECO:0000256" key="2">
    <source>
        <dbReference type="ARBA" id="ARBA00023315"/>
    </source>
</evidence>
<protein>
    <recommendedName>
        <fullName evidence="4">Malonyl CoA-acyl carrier protein transacylase</fullName>
        <ecNumber evidence="4">2.3.1.39</ecNumber>
    </recommendedName>
</protein>
<evidence type="ECO:0000256" key="3">
    <source>
        <dbReference type="ARBA" id="ARBA00048462"/>
    </source>
</evidence>
<keyword evidence="2 4" id="KW-0012">Acyltransferase</keyword>
<comment type="catalytic activity">
    <reaction evidence="3 4">
        <text>holo-[ACP] + malonyl-CoA = malonyl-[ACP] + CoA</text>
        <dbReference type="Rhea" id="RHEA:41792"/>
        <dbReference type="Rhea" id="RHEA-COMP:9623"/>
        <dbReference type="Rhea" id="RHEA-COMP:9685"/>
        <dbReference type="ChEBI" id="CHEBI:57287"/>
        <dbReference type="ChEBI" id="CHEBI:57384"/>
        <dbReference type="ChEBI" id="CHEBI:64479"/>
        <dbReference type="ChEBI" id="CHEBI:78449"/>
        <dbReference type="EC" id="2.3.1.39"/>
    </reaction>
</comment>
<dbReference type="SUPFAM" id="SSF55048">
    <property type="entry name" value="Probable ACP-binding domain of malonyl-CoA ACP transacylase"/>
    <property type="match status" value="1"/>
</dbReference>
<proteinExistence type="inferred from homology"/>
<dbReference type="Pfam" id="PF00698">
    <property type="entry name" value="Acyl_transf_1"/>
    <property type="match status" value="1"/>
</dbReference>
<dbReference type="EC" id="2.3.1.39" evidence="4"/>
<dbReference type="GO" id="GO:0004314">
    <property type="term" value="F:[acyl-carrier-protein] S-malonyltransferase activity"/>
    <property type="evidence" value="ECO:0007669"/>
    <property type="project" value="UniProtKB-EC"/>
</dbReference>
<accession>A0A372ZTL5</accession>
<feature type="active site" evidence="5">
    <location>
        <position position="87"/>
    </location>
</feature>
<dbReference type="AlphaFoldDB" id="A0A372ZTL5"/>
<dbReference type="Gene3D" id="3.40.366.10">
    <property type="entry name" value="Malonyl-Coenzyme A Acyl Carrier Protein, domain 2"/>
    <property type="match status" value="1"/>
</dbReference>
<dbReference type="InterPro" id="IPR024925">
    <property type="entry name" value="Malonyl_CoA-ACP_transAc"/>
</dbReference>
<dbReference type="SUPFAM" id="SSF52151">
    <property type="entry name" value="FabD/lysophospholipase-like"/>
    <property type="match status" value="1"/>
</dbReference>
<feature type="domain" description="Malonyl-CoA:ACP transacylase (MAT)" evidence="6">
    <location>
        <begin position="5"/>
        <end position="281"/>
    </location>
</feature>
<dbReference type="GO" id="GO:0005829">
    <property type="term" value="C:cytosol"/>
    <property type="evidence" value="ECO:0007669"/>
    <property type="project" value="TreeGrafter"/>
</dbReference>
<dbReference type="InterPro" id="IPR014043">
    <property type="entry name" value="Acyl_transferase_dom"/>
</dbReference>